<dbReference type="PROSITE" id="PS00211">
    <property type="entry name" value="ABC_TRANSPORTER_1"/>
    <property type="match status" value="1"/>
</dbReference>
<evidence type="ECO:0000313" key="6">
    <source>
        <dbReference type="EMBL" id="AOR74656.1"/>
    </source>
</evidence>
<feature type="compositionally biased region" description="Polar residues" evidence="4">
    <location>
        <begin position="552"/>
        <end position="563"/>
    </location>
</feature>
<dbReference type="InterPro" id="IPR017871">
    <property type="entry name" value="ABC_transporter-like_CS"/>
</dbReference>
<dbReference type="GO" id="GO:0016887">
    <property type="term" value="F:ATP hydrolysis activity"/>
    <property type="evidence" value="ECO:0007669"/>
    <property type="project" value="InterPro"/>
</dbReference>
<dbReference type="InterPro" id="IPR027417">
    <property type="entry name" value="P-loop_NTPase"/>
</dbReference>
<evidence type="ECO:0000313" key="7">
    <source>
        <dbReference type="Proteomes" id="UP000094714"/>
    </source>
</evidence>
<dbReference type="Proteomes" id="UP000094714">
    <property type="component" value="Chromosome"/>
</dbReference>
<dbReference type="InterPro" id="IPR003439">
    <property type="entry name" value="ABC_transporter-like_ATP-bd"/>
</dbReference>
<evidence type="ECO:0000259" key="5">
    <source>
        <dbReference type="PROSITE" id="PS50893"/>
    </source>
</evidence>
<evidence type="ECO:0000256" key="2">
    <source>
        <dbReference type="ARBA" id="ARBA00022741"/>
    </source>
</evidence>
<dbReference type="GO" id="GO:0005524">
    <property type="term" value="F:ATP binding"/>
    <property type="evidence" value="ECO:0007669"/>
    <property type="project" value="UniProtKB-KW"/>
</dbReference>
<dbReference type="EMBL" id="CP017151">
    <property type="protein sequence ID" value="AOR74656.1"/>
    <property type="molecule type" value="Genomic_DNA"/>
</dbReference>
<dbReference type="Pfam" id="PF00005">
    <property type="entry name" value="ABC_tran"/>
    <property type="match status" value="2"/>
</dbReference>
<feature type="domain" description="ABC transporter" evidence="5">
    <location>
        <begin position="344"/>
        <end position="557"/>
    </location>
</feature>
<dbReference type="PANTHER" id="PTHR42855:SF2">
    <property type="entry name" value="DRUG RESISTANCE ABC TRANSPORTER,ATP-BINDING PROTEIN"/>
    <property type="match status" value="1"/>
</dbReference>
<proteinExistence type="predicted"/>
<dbReference type="SUPFAM" id="SSF52540">
    <property type="entry name" value="P-loop containing nucleoside triphosphate hydrolases"/>
    <property type="match status" value="2"/>
</dbReference>
<keyword evidence="1" id="KW-0677">Repeat</keyword>
<dbReference type="Pfam" id="PF12848">
    <property type="entry name" value="ABC_tran_Xtn"/>
    <property type="match status" value="1"/>
</dbReference>
<evidence type="ECO:0000256" key="4">
    <source>
        <dbReference type="SAM" id="MobiDB-lite"/>
    </source>
</evidence>
<dbReference type="SMART" id="SM00382">
    <property type="entry name" value="AAA"/>
    <property type="match status" value="2"/>
</dbReference>
<dbReference type="FunFam" id="3.40.50.300:FF:000011">
    <property type="entry name" value="Putative ABC transporter ATP-binding component"/>
    <property type="match status" value="1"/>
</dbReference>
<dbReference type="PATRIC" id="fig|1613.112.peg.1261"/>
<reference evidence="6 7" key="1">
    <citation type="submission" date="2016-09" db="EMBL/GenBank/DDBJ databases">
        <title>Genome Sequence of the Lactobacillus fermentum strain NCC2970 (CNCM I-5068).</title>
        <authorList>
            <person name="Barretto C."/>
            <person name="Ngom-Bru C."/>
            <person name="Genevaz A."/>
            <person name="Fournier C."/>
            <person name="Moine D."/>
            <person name="Kassam M."/>
            <person name="Iltis A."/>
            <person name="Sagory-Zalkind P."/>
            <person name="Faucherand G."/>
            <person name="Descombes P."/>
            <person name="Duboux S."/>
        </authorList>
    </citation>
    <scope>NUCLEOTIDE SEQUENCE [LARGE SCALE GENOMIC DNA]</scope>
    <source>
        <strain evidence="6 7">NCC2970</strain>
    </source>
</reference>
<dbReference type="PROSITE" id="PS50893">
    <property type="entry name" value="ABC_TRANSPORTER_2"/>
    <property type="match status" value="2"/>
</dbReference>
<evidence type="ECO:0000256" key="3">
    <source>
        <dbReference type="ARBA" id="ARBA00022840"/>
    </source>
</evidence>
<dbReference type="Pfam" id="PF16326">
    <property type="entry name" value="ABC_tran_CTD"/>
    <property type="match status" value="1"/>
</dbReference>
<feature type="region of interest" description="Disordered" evidence="4">
    <location>
        <begin position="552"/>
        <end position="593"/>
    </location>
</feature>
<dbReference type="Gene3D" id="3.40.50.300">
    <property type="entry name" value="P-loop containing nucleotide triphosphate hydrolases"/>
    <property type="match status" value="2"/>
</dbReference>
<dbReference type="CDD" id="cd03221">
    <property type="entry name" value="ABCF_EF-3"/>
    <property type="match status" value="2"/>
</dbReference>
<dbReference type="InterPro" id="IPR032524">
    <property type="entry name" value="ABC_tran_C"/>
</dbReference>
<evidence type="ECO:0000256" key="1">
    <source>
        <dbReference type="ARBA" id="ARBA00022737"/>
    </source>
</evidence>
<dbReference type="GO" id="GO:0003677">
    <property type="term" value="F:DNA binding"/>
    <property type="evidence" value="ECO:0007669"/>
    <property type="project" value="InterPro"/>
</dbReference>
<dbReference type="FunFam" id="3.40.50.300:FF:000309">
    <property type="entry name" value="ABC transporter ATP-binding protein"/>
    <property type="match status" value="1"/>
</dbReference>
<dbReference type="InterPro" id="IPR003593">
    <property type="entry name" value="AAA+_ATPase"/>
</dbReference>
<gene>
    <name evidence="6" type="ORF">LACFE_CDS1203</name>
</gene>
<organism evidence="6 7">
    <name type="scientific">Limosilactobacillus fermentum</name>
    <name type="common">Lactobacillus fermentum</name>
    <dbReference type="NCBI Taxonomy" id="1613"/>
    <lineage>
        <taxon>Bacteria</taxon>
        <taxon>Bacillati</taxon>
        <taxon>Bacillota</taxon>
        <taxon>Bacilli</taxon>
        <taxon>Lactobacillales</taxon>
        <taxon>Lactobacillaceae</taxon>
        <taxon>Limosilactobacillus</taxon>
    </lineage>
</organism>
<dbReference type="Gene3D" id="1.10.287.380">
    <property type="entry name" value="Valyl-tRNA synthetase, C-terminal domain"/>
    <property type="match status" value="1"/>
</dbReference>
<sequence length="662" mass="74794">MLHFEVAKIGKGSPLMLLLQTNDVLRRFGADVLFHNINLQVVDHARVALVGRNGAGKTTLLKMIAGITQPDEGTITKAKGLSIGYLAQDQGLDSQNSIWAELDTVFGPLHKMEAEIHHLEGQLATVDSTTDRYQEILRDYDRLQEQFQEAGGFEIDSRMRGVLTGFGFEEESYQRPVNSLSGGQKTKLALAKILLQAPQLLILDEPTNHLDMGVLTWLEDYLKGYSGALLIVSHDRYFLDRVVNEVYDLDNQTLHHYTGNYSAFVKNKTARLATEMKHYEQQQKEIAKLEDFVNKNLVRASTTKRAQARRRQLEKMERMERPQTDDKSIHFSFSSQKESGNEVLDVEGLKIGYQDTVLAGPLTFNERKGQRIGIIGPNGIGKSTLLKTLLKKMPAIAGTIKFGANLDIGYYDQEQQQLHPEKTVLDEVWDDHPEIDETQIRNLLGSFLFVGDDVYKHVSDLSGGQKARLELTKLSFEPINFLILDEPTNHLDIDSREVLEGAINDFDGTVLFISHDRYFINQVATDVLAMQKDGITRYRGDYDDYLRAVTEQEQASADDSTTPDQKRAPKAGSAAQQSYQQSKEAQKARRKLQRTVADLEEQMNQLGEQQEQVETQMADPDVATDIGKLTDLQKELDALTKQLEDVEEQWTVAAERLEEFDN</sequence>
<keyword evidence="3" id="KW-0067">ATP-binding</keyword>
<feature type="domain" description="ABC transporter" evidence="5">
    <location>
        <begin position="19"/>
        <end position="276"/>
    </location>
</feature>
<keyword evidence="2" id="KW-0547">Nucleotide-binding</keyword>
<dbReference type="InterPro" id="IPR032781">
    <property type="entry name" value="ABC_tran_Xtn"/>
</dbReference>
<accession>A0A1D7ZXS0</accession>
<name>A0A1D7ZXS0_LIMFE</name>
<feature type="compositionally biased region" description="Low complexity" evidence="4">
    <location>
        <begin position="570"/>
        <end position="583"/>
    </location>
</feature>
<dbReference type="InterPro" id="IPR037118">
    <property type="entry name" value="Val-tRNA_synth_C_sf"/>
</dbReference>
<dbReference type="AlphaFoldDB" id="A0A1D7ZXS0"/>
<dbReference type="PANTHER" id="PTHR42855">
    <property type="entry name" value="ABC TRANSPORTER ATP-BINDING SUBUNIT"/>
    <property type="match status" value="1"/>
</dbReference>
<dbReference type="InterPro" id="IPR051309">
    <property type="entry name" value="ABCF_ATPase"/>
</dbReference>
<protein>
    <submittedName>
        <fullName evidence="6">ABC superfamily ATP binding cassette transporter, ABC protein</fullName>
    </submittedName>
</protein>